<dbReference type="GO" id="GO:0016491">
    <property type="term" value="F:oxidoreductase activity"/>
    <property type="evidence" value="ECO:0007669"/>
    <property type="project" value="UniProtKB-KW"/>
</dbReference>
<evidence type="ECO:0000313" key="6">
    <source>
        <dbReference type="Proteomes" id="UP000477782"/>
    </source>
</evidence>
<dbReference type="Pfam" id="PF00881">
    <property type="entry name" value="Nitroreductase"/>
    <property type="match status" value="2"/>
</dbReference>
<organism evidence="5 6">
    <name type="scientific">Tabrizicola oligotrophica</name>
    <dbReference type="NCBI Taxonomy" id="2710650"/>
    <lineage>
        <taxon>Bacteria</taxon>
        <taxon>Pseudomonadati</taxon>
        <taxon>Pseudomonadota</taxon>
        <taxon>Alphaproteobacteria</taxon>
        <taxon>Rhodobacterales</taxon>
        <taxon>Paracoccaceae</taxon>
        <taxon>Tabrizicola</taxon>
    </lineage>
</organism>
<evidence type="ECO:0000256" key="3">
    <source>
        <dbReference type="SAM" id="MobiDB-lite"/>
    </source>
</evidence>
<evidence type="ECO:0000259" key="4">
    <source>
        <dbReference type="Pfam" id="PF00881"/>
    </source>
</evidence>
<evidence type="ECO:0000256" key="2">
    <source>
        <dbReference type="ARBA" id="ARBA00023002"/>
    </source>
</evidence>
<comment type="caution">
    <text evidence="5">The sequence shown here is derived from an EMBL/GenBank/DDBJ whole genome shotgun (WGS) entry which is preliminary data.</text>
</comment>
<dbReference type="RefSeq" id="WP_164623061.1">
    <property type="nucleotide sequence ID" value="NZ_JAAIVJ010000001.1"/>
</dbReference>
<dbReference type="CDD" id="cd02138">
    <property type="entry name" value="TdsD-like"/>
    <property type="match status" value="1"/>
</dbReference>
<dbReference type="InterPro" id="IPR000415">
    <property type="entry name" value="Nitroreductase-like"/>
</dbReference>
<dbReference type="EMBL" id="JAAIVJ010000001">
    <property type="protein sequence ID" value="NEY89046.1"/>
    <property type="molecule type" value="Genomic_DNA"/>
</dbReference>
<accession>A0A6M0QP53</accession>
<reference evidence="5 6" key="1">
    <citation type="submission" date="2020-02" db="EMBL/GenBank/DDBJ databases">
        <authorList>
            <person name="Chen W.-M."/>
        </authorList>
    </citation>
    <scope>NUCLEOTIDE SEQUENCE [LARGE SCALE GENOMIC DNA]</scope>
    <source>
        <strain evidence="5 6">KMS-5</strain>
    </source>
</reference>
<feature type="domain" description="Nitroreductase" evidence="4">
    <location>
        <begin position="16"/>
        <end position="55"/>
    </location>
</feature>
<comment type="similarity">
    <text evidence="1">Belongs to the nitroreductase family.</text>
</comment>
<dbReference type="Gene3D" id="3.40.109.10">
    <property type="entry name" value="NADH Oxidase"/>
    <property type="match status" value="1"/>
</dbReference>
<protein>
    <submittedName>
        <fullName evidence="5">Nitroreductase</fullName>
    </submittedName>
</protein>
<keyword evidence="6" id="KW-1185">Reference proteome</keyword>
<dbReference type="PANTHER" id="PTHR43673:SF10">
    <property type="entry name" value="NADH DEHYDROGENASE_NAD(P)H NITROREDUCTASE XCC3605-RELATED"/>
    <property type="match status" value="1"/>
</dbReference>
<evidence type="ECO:0000256" key="1">
    <source>
        <dbReference type="ARBA" id="ARBA00007118"/>
    </source>
</evidence>
<dbReference type="InterPro" id="IPR029479">
    <property type="entry name" value="Nitroreductase"/>
</dbReference>
<sequence>MSVRHPDYPVDPQFVTRWSPRSFFDTPMTEAQVMSLLEAARWAPSASNHQPARFAWGLRGDAGFAAILGGLLPGNQVWAGAAAALVVVASKPWTEKEGVQTANVWHAFDAGSAWMSLALQAQAMGLVAHAMGGFDAAILGPALGLPEGYALHAVVAVGTQGPAELLPEKTRAREFPSPRRPITERAGHGTIPA</sequence>
<feature type="region of interest" description="Disordered" evidence="3">
    <location>
        <begin position="174"/>
        <end position="193"/>
    </location>
</feature>
<dbReference type="AlphaFoldDB" id="A0A6M0QP53"/>
<keyword evidence="2" id="KW-0560">Oxidoreductase</keyword>
<feature type="domain" description="Nitroreductase" evidence="4">
    <location>
        <begin position="75"/>
        <end position="158"/>
    </location>
</feature>
<dbReference type="SUPFAM" id="SSF55469">
    <property type="entry name" value="FMN-dependent nitroreductase-like"/>
    <property type="match status" value="1"/>
</dbReference>
<name>A0A6M0QP53_9RHOB</name>
<proteinExistence type="inferred from homology"/>
<dbReference type="PANTHER" id="PTHR43673">
    <property type="entry name" value="NAD(P)H NITROREDUCTASE YDGI-RELATED"/>
    <property type="match status" value="1"/>
</dbReference>
<evidence type="ECO:0000313" key="5">
    <source>
        <dbReference type="EMBL" id="NEY89046.1"/>
    </source>
</evidence>
<gene>
    <name evidence="5" type="ORF">G4Z14_01950</name>
</gene>
<feature type="compositionally biased region" description="Basic and acidic residues" evidence="3">
    <location>
        <begin position="174"/>
        <end position="187"/>
    </location>
</feature>
<dbReference type="Proteomes" id="UP000477782">
    <property type="component" value="Unassembled WGS sequence"/>
</dbReference>